<keyword evidence="6" id="KW-1185">Reference proteome</keyword>
<dbReference type="Pfam" id="PF00100">
    <property type="entry name" value="Zona_pellucida"/>
    <property type="match status" value="1"/>
</dbReference>
<dbReference type="InterPro" id="IPR055355">
    <property type="entry name" value="ZP-C"/>
</dbReference>
<feature type="region of interest" description="Disordered" evidence="2">
    <location>
        <begin position="336"/>
        <end position="362"/>
    </location>
</feature>
<protein>
    <submittedName>
        <fullName evidence="5">Zona pellucida sperm-binding protein 3-like</fullName>
    </submittedName>
</protein>
<dbReference type="InterPro" id="IPR042235">
    <property type="entry name" value="ZP-C_dom"/>
</dbReference>
<sequence>MGLETTISTLWVCLMLLEATAAQRVPANTVIYECNRTSIHLAVKMDLWGTGLGLDPKFLYLGSCLSSHVNDASGFFHFQYPFQECRFARLTSGTMVEYTTHLVYKPISSHNSPFTERINCTTYETQRLPVRVTGSGLLSASSGLMFRGTFMNEGFSAPSDLSVFLLGTQIHIEFAVQQFFHQPLRVFADECMAADAAERGSSSRNYTIIANHGCLLDSKVANSRFLPRPAPDVLRLSLQAFEFVGMNTEIYLHCQVLVWEPAVLTDPIRKACSFNRDTNRWEALDGMASAVCRCCDSVCESAGSRQNREVKDPASEVNPLQSKWLLVGQLTVQPSAPNGGDAELGSNHALIESHQNKEGSKL</sequence>
<dbReference type="FunFam" id="2.60.40.4100:FF:000002">
    <property type="entry name" value="Zona pellucida sperm-binding protein 3"/>
    <property type="match status" value="1"/>
</dbReference>
<dbReference type="PROSITE" id="PS51034">
    <property type="entry name" value="ZP_2"/>
    <property type="match status" value="1"/>
</dbReference>
<dbReference type="GO" id="GO:0007339">
    <property type="term" value="P:binding of sperm to zona pellucida"/>
    <property type="evidence" value="ECO:0007669"/>
    <property type="project" value="TreeGrafter"/>
</dbReference>
<dbReference type="Gene3D" id="2.60.40.3210">
    <property type="entry name" value="Zona pellucida, ZP-N domain"/>
    <property type="match status" value="1"/>
</dbReference>
<dbReference type="Gene3D" id="2.60.40.4100">
    <property type="entry name" value="Zona pellucida, ZP-C domain"/>
    <property type="match status" value="1"/>
</dbReference>
<gene>
    <name evidence="5" type="ORF">NXF25_018068</name>
</gene>
<evidence type="ECO:0000256" key="1">
    <source>
        <dbReference type="ARBA" id="ARBA00023157"/>
    </source>
</evidence>
<evidence type="ECO:0000256" key="3">
    <source>
        <dbReference type="SAM" id="SignalP"/>
    </source>
</evidence>
<dbReference type="Proteomes" id="UP001474421">
    <property type="component" value="Unassembled WGS sequence"/>
</dbReference>
<reference evidence="5 6" key="1">
    <citation type="journal article" date="2024" name="Proc. Natl. Acad. Sci. U.S.A.">
        <title>The genetic regulatory architecture and epigenomic basis for age-related changes in rattlesnake venom.</title>
        <authorList>
            <person name="Hogan M.P."/>
            <person name="Holding M.L."/>
            <person name="Nystrom G.S."/>
            <person name="Colston T.J."/>
            <person name="Bartlett D.A."/>
            <person name="Mason A.J."/>
            <person name="Ellsworth S.A."/>
            <person name="Rautsaw R.M."/>
            <person name="Lawrence K.C."/>
            <person name="Strickland J.L."/>
            <person name="He B."/>
            <person name="Fraser P."/>
            <person name="Margres M.J."/>
            <person name="Gilbert D.M."/>
            <person name="Gibbs H.L."/>
            <person name="Parkinson C.L."/>
            <person name="Rokyta D.R."/>
        </authorList>
    </citation>
    <scope>NUCLEOTIDE SEQUENCE [LARGE SCALE GENOMIC DNA]</scope>
    <source>
        <strain evidence="5">DRR0105</strain>
    </source>
</reference>
<dbReference type="SMART" id="SM00241">
    <property type="entry name" value="ZP"/>
    <property type="match status" value="1"/>
</dbReference>
<evidence type="ECO:0000313" key="6">
    <source>
        <dbReference type="Proteomes" id="UP001474421"/>
    </source>
</evidence>
<name>A0AAW1APL7_CROAD</name>
<dbReference type="GO" id="GO:0035803">
    <property type="term" value="P:egg coat formation"/>
    <property type="evidence" value="ECO:0007669"/>
    <property type="project" value="TreeGrafter"/>
</dbReference>
<proteinExistence type="predicted"/>
<comment type="caution">
    <text evidence="5">The sequence shown here is derived from an EMBL/GenBank/DDBJ whole genome shotgun (WGS) entry which is preliminary data.</text>
</comment>
<dbReference type="AlphaFoldDB" id="A0AAW1APL7"/>
<evidence type="ECO:0000256" key="2">
    <source>
        <dbReference type="SAM" id="MobiDB-lite"/>
    </source>
</evidence>
<evidence type="ECO:0000313" key="5">
    <source>
        <dbReference type="EMBL" id="KAK9391679.1"/>
    </source>
</evidence>
<dbReference type="PANTHER" id="PTHR11576:SF3">
    <property type="entry name" value="SI:CH211-14A17.6-RELATED"/>
    <property type="match status" value="1"/>
</dbReference>
<dbReference type="InterPro" id="IPR001507">
    <property type="entry name" value="ZP_dom"/>
</dbReference>
<dbReference type="GO" id="GO:0031012">
    <property type="term" value="C:extracellular matrix"/>
    <property type="evidence" value="ECO:0007669"/>
    <property type="project" value="TreeGrafter"/>
</dbReference>
<feature type="chain" id="PRO_5043687894" evidence="3">
    <location>
        <begin position="23"/>
        <end position="362"/>
    </location>
</feature>
<dbReference type="PANTHER" id="PTHR11576">
    <property type="entry name" value="ZONA PELLUCIDA SPERM-BINDING PROTEIN 3"/>
    <property type="match status" value="1"/>
</dbReference>
<keyword evidence="1" id="KW-1015">Disulfide bond</keyword>
<accession>A0AAW1APL7</accession>
<keyword evidence="3" id="KW-0732">Signal</keyword>
<dbReference type="GO" id="GO:0032190">
    <property type="term" value="F:acrosin binding"/>
    <property type="evidence" value="ECO:0007669"/>
    <property type="project" value="TreeGrafter"/>
</dbReference>
<organism evidence="5 6">
    <name type="scientific">Crotalus adamanteus</name>
    <name type="common">Eastern diamondback rattlesnake</name>
    <dbReference type="NCBI Taxonomy" id="8729"/>
    <lineage>
        <taxon>Eukaryota</taxon>
        <taxon>Metazoa</taxon>
        <taxon>Chordata</taxon>
        <taxon>Craniata</taxon>
        <taxon>Vertebrata</taxon>
        <taxon>Euteleostomi</taxon>
        <taxon>Lepidosauria</taxon>
        <taxon>Squamata</taxon>
        <taxon>Bifurcata</taxon>
        <taxon>Unidentata</taxon>
        <taxon>Episquamata</taxon>
        <taxon>Toxicofera</taxon>
        <taxon>Serpentes</taxon>
        <taxon>Colubroidea</taxon>
        <taxon>Viperidae</taxon>
        <taxon>Crotalinae</taxon>
        <taxon>Crotalus</taxon>
    </lineage>
</organism>
<feature type="signal peptide" evidence="3">
    <location>
        <begin position="1"/>
        <end position="22"/>
    </location>
</feature>
<dbReference type="EMBL" id="JAOTOJ010000018">
    <property type="protein sequence ID" value="KAK9391679.1"/>
    <property type="molecule type" value="Genomic_DNA"/>
</dbReference>
<evidence type="ECO:0000259" key="4">
    <source>
        <dbReference type="PROSITE" id="PS51034"/>
    </source>
</evidence>
<dbReference type="GO" id="GO:2000344">
    <property type="term" value="P:positive regulation of acrosome reaction"/>
    <property type="evidence" value="ECO:0007669"/>
    <property type="project" value="TreeGrafter"/>
</dbReference>
<feature type="domain" description="ZP" evidence="4">
    <location>
        <begin position="33"/>
        <end position="279"/>
    </location>
</feature>